<dbReference type="EMBL" id="CP019893">
    <property type="protein sequence ID" value="ARS89306.1"/>
    <property type="molecule type" value="Genomic_DNA"/>
</dbReference>
<keyword evidence="2" id="KW-1185">Reference proteome</keyword>
<dbReference type="RefSeq" id="WP_086887688.1">
    <property type="nucleotide sequence ID" value="NZ_CP019893.1"/>
</dbReference>
<sequence>MCAEIEITDGTDDVLESLQADIRRETGRDVTKGMLLERIVANASESDDVASLFDENPNADQ</sequence>
<proteinExistence type="predicted"/>
<accession>A0A2Z2HQ97</accession>
<dbReference type="OrthoDB" id="194703at2157"/>
<evidence type="ECO:0000313" key="1">
    <source>
        <dbReference type="EMBL" id="ARS89306.1"/>
    </source>
</evidence>
<dbReference type="AlphaFoldDB" id="A0A2Z2HQ97"/>
<protein>
    <submittedName>
        <fullName evidence="1">Uncharacterized protein</fullName>
    </submittedName>
</protein>
<dbReference type="Proteomes" id="UP000250088">
    <property type="component" value="Chromosome"/>
</dbReference>
<evidence type="ECO:0000313" key="2">
    <source>
        <dbReference type="Proteomes" id="UP000250088"/>
    </source>
</evidence>
<gene>
    <name evidence="1" type="ORF">B1756_05805</name>
</gene>
<name>A0A2Z2HQ97_9EURY</name>
<organism evidence="1 2">
    <name type="scientific">Natrarchaeobaculum aegyptiacum</name>
    <dbReference type="NCBI Taxonomy" id="745377"/>
    <lineage>
        <taxon>Archaea</taxon>
        <taxon>Methanobacteriati</taxon>
        <taxon>Methanobacteriota</taxon>
        <taxon>Stenosarchaea group</taxon>
        <taxon>Halobacteria</taxon>
        <taxon>Halobacteriales</taxon>
        <taxon>Natrialbaceae</taxon>
        <taxon>Natrarchaeobaculum</taxon>
    </lineage>
</organism>
<dbReference type="GeneID" id="32893573"/>
<reference evidence="2" key="1">
    <citation type="submission" date="2017-02" db="EMBL/GenBank/DDBJ databases">
        <title>Natronthermophilus aegyptiacus gen. nov.,sp. nov., an aerobic, extremely halophilic alkalithermophilic archaeon isolated from the athalassohaline Wadi An Natrun, Egypt.</title>
        <authorList>
            <person name="Zhao B."/>
        </authorList>
    </citation>
    <scope>NUCLEOTIDE SEQUENCE [LARGE SCALE GENOMIC DNA]</scope>
    <source>
        <strain evidence="2">JW/NM-HA 15</strain>
    </source>
</reference>
<dbReference type="KEGG" id="naj:B1756_05805"/>